<dbReference type="Proteomes" id="UP000019202">
    <property type="component" value="Unassembled WGS sequence"/>
</dbReference>
<name>W1J4G7_9GAMM</name>
<comment type="caution">
    <text evidence="2">The sequence shown here is derived from an EMBL/GenBank/DDBJ whole genome shotgun (WGS) entry which is preliminary data.</text>
</comment>
<evidence type="ECO:0000313" key="3">
    <source>
        <dbReference type="Proteomes" id="UP000019202"/>
    </source>
</evidence>
<keyword evidence="3" id="KW-1185">Reference proteome</keyword>
<dbReference type="AlphaFoldDB" id="W1J4G7"/>
<organism evidence="2 3">
    <name type="scientific">Xenorhabdus szentirmaii DSM 16338</name>
    <dbReference type="NCBI Taxonomy" id="1427518"/>
    <lineage>
        <taxon>Bacteria</taxon>
        <taxon>Pseudomonadati</taxon>
        <taxon>Pseudomonadota</taxon>
        <taxon>Gammaproteobacteria</taxon>
        <taxon>Enterobacterales</taxon>
        <taxon>Morganellaceae</taxon>
        <taxon>Xenorhabdus</taxon>
    </lineage>
</organism>
<dbReference type="EMBL" id="CBXF010000150">
    <property type="protein sequence ID" value="CDL85624.1"/>
    <property type="molecule type" value="Genomic_DNA"/>
</dbReference>
<keyword evidence="1" id="KW-0472">Membrane</keyword>
<keyword evidence="1" id="KW-0812">Transmembrane</keyword>
<accession>W1J4G7</accession>
<sequence length="56" mass="6624">MKFISALIKLGAIKTELPTLSFFILFLSAKELFVRLSKKVRRIWGKYRKITTNNHR</sequence>
<reference evidence="2" key="1">
    <citation type="submission" date="2013-11" db="EMBL/GenBank/DDBJ databases">
        <title>Draft genome sequence and annotation of the entomopathogenic bacteria, Xenorhabdus cabanillasi strain JM26 and Xenorhabdus szentirmai strain DSM 16338.</title>
        <authorList>
            <person name="Gualtieri M."/>
            <person name="Ogier J.C."/>
            <person name="Pages S."/>
            <person name="Givaudan A."/>
            <person name="Gaudriault S."/>
        </authorList>
    </citation>
    <scope>NUCLEOTIDE SEQUENCE [LARGE SCALE GENOMIC DNA]</scope>
    <source>
        <strain evidence="2">DSM 16338</strain>
    </source>
</reference>
<evidence type="ECO:0000313" key="2">
    <source>
        <dbReference type="EMBL" id="CDL85624.1"/>
    </source>
</evidence>
<protein>
    <submittedName>
        <fullName evidence="2">Uncharacterized protein</fullName>
    </submittedName>
</protein>
<gene>
    <name evidence="2" type="ORF">XSR1_860001</name>
</gene>
<evidence type="ECO:0000256" key="1">
    <source>
        <dbReference type="SAM" id="Phobius"/>
    </source>
</evidence>
<keyword evidence="1" id="KW-1133">Transmembrane helix</keyword>
<feature type="transmembrane region" description="Helical" evidence="1">
    <location>
        <begin position="20"/>
        <end position="37"/>
    </location>
</feature>
<proteinExistence type="predicted"/>